<name>A0A2N4UWA6_9GAMM</name>
<keyword evidence="2" id="KW-1185">Reference proteome</keyword>
<dbReference type="Proteomes" id="UP000234420">
    <property type="component" value="Unassembled WGS sequence"/>
</dbReference>
<proteinExistence type="predicted"/>
<accession>A0A2N4UWA6</accession>
<evidence type="ECO:0000313" key="2">
    <source>
        <dbReference type="Proteomes" id="UP000234420"/>
    </source>
</evidence>
<gene>
    <name evidence="1" type="ORF">CIK00_03255</name>
</gene>
<evidence type="ECO:0000313" key="1">
    <source>
        <dbReference type="EMBL" id="PLC59300.1"/>
    </source>
</evidence>
<organism evidence="1 2">
    <name type="scientific">Photobacterium carnosum</name>
    <dbReference type="NCBI Taxonomy" id="2023717"/>
    <lineage>
        <taxon>Bacteria</taxon>
        <taxon>Pseudomonadati</taxon>
        <taxon>Pseudomonadota</taxon>
        <taxon>Gammaproteobacteria</taxon>
        <taxon>Vibrionales</taxon>
        <taxon>Vibrionaceae</taxon>
        <taxon>Photobacterium</taxon>
    </lineage>
</organism>
<reference evidence="1 2" key="1">
    <citation type="journal article" date="2018" name="Syst. Appl. Microbiol.">
        <title>Photobacterium carnosum sp. nov., isolated from spoiled modified atmosphere packaged poultry meat.</title>
        <authorList>
            <person name="Hilgarth M."/>
            <person name="Fuertes S."/>
            <person name="Ehrmann M."/>
            <person name="Vogel R.F."/>
        </authorList>
    </citation>
    <scope>NUCLEOTIDE SEQUENCE [LARGE SCALE GENOMIC DNA]</scope>
    <source>
        <strain evidence="1 2">TMW 2.2021</strain>
    </source>
</reference>
<protein>
    <submittedName>
        <fullName evidence="1">Uncharacterized protein</fullName>
    </submittedName>
</protein>
<dbReference type="AlphaFoldDB" id="A0A2N4UWA6"/>
<comment type="caution">
    <text evidence="1">The sequence shown here is derived from an EMBL/GenBank/DDBJ whole genome shotgun (WGS) entry which is preliminary data.</text>
</comment>
<sequence length="74" mass="8606">MNKKKERIAIMMEHLNTPEHIRSSLTGIYMKRLTTLDASKESCVSYAMMSEWVAKIDNEFNYFCKLVSATGRKK</sequence>
<dbReference type="EMBL" id="NPIB01000002">
    <property type="protein sequence ID" value="PLC59300.1"/>
    <property type="molecule type" value="Genomic_DNA"/>
</dbReference>